<evidence type="ECO:0000313" key="1">
    <source>
        <dbReference type="EMBL" id="UUY03016.1"/>
    </source>
</evidence>
<evidence type="ECO:0000313" key="2">
    <source>
        <dbReference type="Proteomes" id="UP001058860"/>
    </source>
</evidence>
<keyword evidence="2" id="KW-1185">Reference proteome</keyword>
<organism evidence="1 2">
    <name type="scientific">Svornostia abyssi</name>
    <dbReference type="NCBI Taxonomy" id="2898438"/>
    <lineage>
        <taxon>Bacteria</taxon>
        <taxon>Bacillati</taxon>
        <taxon>Actinomycetota</taxon>
        <taxon>Thermoleophilia</taxon>
        <taxon>Solirubrobacterales</taxon>
        <taxon>Baekduiaceae</taxon>
        <taxon>Svornostia</taxon>
    </lineage>
</organism>
<sequence length="172" mass="18368">MVDRWNIVGAPEQVLPLGAHDRYEISLEKDGAVRELFVQISYTAAACDPRTLPSPIGDLVRTRGGAFLDDRQLSRVEPPLLLVVSTLGYDVIPRQGSYLSGDRVEVREGDEWVAGVFDRTGEPTVRVMIPAAAATAGARVADVGVVRFDDGSVVHAPYGDIRPAGARAGADG</sequence>
<dbReference type="Proteomes" id="UP001058860">
    <property type="component" value="Chromosome"/>
</dbReference>
<reference evidence="2" key="1">
    <citation type="submission" date="2021-11" db="EMBL/GenBank/DDBJ databases">
        <title>Cultivation dependent microbiological survey of springs from the worlds oldest radium mine currently devoted to the extraction of radon-saturated water.</title>
        <authorList>
            <person name="Kapinusova G."/>
            <person name="Smrhova T."/>
            <person name="Strejcek M."/>
            <person name="Suman J."/>
            <person name="Jani K."/>
            <person name="Pajer P."/>
            <person name="Uhlik O."/>
        </authorList>
    </citation>
    <scope>NUCLEOTIDE SEQUENCE [LARGE SCALE GENOMIC DNA]</scope>
    <source>
        <strain evidence="2">J379</strain>
    </source>
</reference>
<dbReference type="EMBL" id="CP088295">
    <property type="protein sequence ID" value="UUY03016.1"/>
    <property type="molecule type" value="Genomic_DNA"/>
</dbReference>
<dbReference type="RefSeq" id="WP_353863532.1">
    <property type="nucleotide sequence ID" value="NZ_CP088295.1"/>
</dbReference>
<name>A0ABY5PEA8_9ACTN</name>
<proteinExistence type="predicted"/>
<gene>
    <name evidence="1" type="ORF">LRS13_20415</name>
</gene>
<accession>A0ABY5PEA8</accession>
<protein>
    <submittedName>
        <fullName evidence="1">Uncharacterized protein</fullName>
    </submittedName>
</protein>